<organism evidence="10 11">
    <name type="scientific">Haemaphysalis longicornis</name>
    <name type="common">Bush tick</name>
    <dbReference type="NCBI Taxonomy" id="44386"/>
    <lineage>
        <taxon>Eukaryota</taxon>
        <taxon>Metazoa</taxon>
        <taxon>Ecdysozoa</taxon>
        <taxon>Arthropoda</taxon>
        <taxon>Chelicerata</taxon>
        <taxon>Arachnida</taxon>
        <taxon>Acari</taxon>
        <taxon>Parasitiformes</taxon>
        <taxon>Ixodida</taxon>
        <taxon>Ixodoidea</taxon>
        <taxon>Ixodidae</taxon>
        <taxon>Haemaphysalinae</taxon>
        <taxon>Haemaphysalis</taxon>
    </lineage>
</organism>
<evidence type="ECO:0000259" key="9">
    <source>
        <dbReference type="Pfam" id="PF12719"/>
    </source>
</evidence>
<evidence type="ECO:0000256" key="5">
    <source>
        <dbReference type="ARBA" id="ARBA00023067"/>
    </source>
</evidence>
<dbReference type="AlphaFoldDB" id="A0A9J6FFU5"/>
<keyword evidence="2" id="KW-0158">Chromosome</keyword>
<comment type="caution">
    <text evidence="10">The sequence shown here is derived from an EMBL/GenBank/DDBJ whole genome shotgun (WGS) entry which is preliminary data.</text>
</comment>
<dbReference type="OrthoDB" id="27187at2759"/>
<name>A0A9J6FFU5_HAELO</name>
<evidence type="ECO:0000256" key="6">
    <source>
        <dbReference type="ARBA" id="ARBA00023306"/>
    </source>
</evidence>
<evidence type="ECO:0000256" key="3">
    <source>
        <dbReference type="ARBA" id="ARBA00022618"/>
    </source>
</evidence>
<protein>
    <recommendedName>
        <fullName evidence="9">Nuclear condensin complex subunit 3 C-terminal domain-containing protein</fullName>
    </recommendedName>
</protein>
<dbReference type="VEuPathDB" id="VectorBase:HLOH_063558"/>
<dbReference type="GO" id="GO:0051301">
    <property type="term" value="P:cell division"/>
    <property type="evidence" value="ECO:0007669"/>
    <property type="project" value="UniProtKB-KW"/>
</dbReference>
<reference evidence="10 11" key="1">
    <citation type="journal article" date="2020" name="Cell">
        <title>Large-Scale Comparative Analyses of Tick Genomes Elucidate Their Genetic Diversity and Vector Capacities.</title>
        <authorList>
            <consortium name="Tick Genome and Microbiome Consortium (TIGMIC)"/>
            <person name="Jia N."/>
            <person name="Wang J."/>
            <person name="Shi W."/>
            <person name="Du L."/>
            <person name="Sun Y."/>
            <person name="Zhan W."/>
            <person name="Jiang J.F."/>
            <person name="Wang Q."/>
            <person name="Zhang B."/>
            <person name="Ji P."/>
            <person name="Bell-Sakyi L."/>
            <person name="Cui X.M."/>
            <person name="Yuan T.T."/>
            <person name="Jiang B.G."/>
            <person name="Yang W.F."/>
            <person name="Lam T.T."/>
            <person name="Chang Q.C."/>
            <person name="Ding S.J."/>
            <person name="Wang X.J."/>
            <person name="Zhu J.G."/>
            <person name="Ruan X.D."/>
            <person name="Zhao L."/>
            <person name="Wei J.T."/>
            <person name="Ye R.Z."/>
            <person name="Que T.C."/>
            <person name="Du C.H."/>
            <person name="Zhou Y.H."/>
            <person name="Cheng J.X."/>
            <person name="Dai P.F."/>
            <person name="Guo W.B."/>
            <person name="Han X.H."/>
            <person name="Huang E.J."/>
            <person name="Li L.F."/>
            <person name="Wei W."/>
            <person name="Gao Y.C."/>
            <person name="Liu J.Z."/>
            <person name="Shao H.Z."/>
            <person name="Wang X."/>
            <person name="Wang C.C."/>
            <person name="Yang T.C."/>
            <person name="Huo Q.B."/>
            <person name="Li W."/>
            <person name="Chen H.Y."/>
            <person name="Chen S.E."/>
            <person name="Zhou L.G."/>
            <person name="Ni X.B."/>
            <person name="Tian J.H."/>
            <person name="Sheng Y."/>
            <person name="Liu T."/>
            <person name="Pan Y.S."/>
            <person name="Xia L.Y."/>
            <person name="Li J."/>
            <person name="Zhao F."/>
            <person name="Cao W.C."/>
        </authorList>
    </citation>
    <scope>NUCLEOTIDE SEQUENCE [LARGE SCALE GENOMIC DNA]</scope>
    <source>
        <strain evidence="10">HaeL-2018</strain>
    </source>
</reference>
<feature type="domain" description="Nuclear condensin complex subunit 3 C-terminal" evidence="9">
    <location>
        <begin position="553"/>
        <end position="649"/>
    </location>
</feature>
<dbReference type="PANTHER" id="PTHR14418">
    <property type="entry name" value="CONDENSIN COMPLEX SUBUNIT 3-RELATED"/>
    <property type="match status" value="1"/>
</dbReference>
<dbReference type="GO" id="GO:0007076">
    <property type="term" value="P:mitotic chromosome condensation"/>
    <property type="evidence" value="ECO:0007669"/>
    <property type="project" value="InterPro"/>
</dbReference>
<dbReference type="SUPFAM" id="SSF48371">
    <property type="entry name" value="ARM repeat"/>
    <property type="match status" value="1"/>
</dbReference>
<dbReference type="GO" id="GO:0000793">
    <property type="term" value="C:condensed chromosome"/>
    <property type="evidence" value="ECO:0007669"/>
    <property type="project" value="TreeGrafter"/>
</dbReference>
<evidence type="ECO:0000256" key="8">
    <source>
        <dbReference type="SAM" id="MobiDB-lite"/>
    </source>
</evidence>
<keyword evidence="11" id="KW-1185">Reference proteome</keyword>
<feature type="region of interest" description="Disordered" evidence="8">
    <location>
        <begin position="692"/>
        <end position="745"/>
    </location>
</feature>
<dbReference type="EMBL" id="JABSTR010000001">
    <property type="protein sequence ID" value="KAH9361216.1"/>
    <property type="molecule type" value="Genomic_DNA"/>
</dbReference>
<dbReference type="InterPro" id="IPR025977">
    <property type="entry name" value="Cnd3_C"/>
</dbReference>
<gene>
    <name evidence="10" type="ORF">HPB48_001574</name>
</gene>
<accession>A0A9J6FFU5</accession>
<dbReference type="Proteomes" id="UP000821853">
    <property type="component" value="Chromosome 1"/>
</dbReference>
<evidence type="ECO:0000256" key="7">
    <source>
        <dbReference type="SAM" id="Coils"/>
    </source>
</evidence>
<evidence type="ECO:0000256" key="2">
    <source>
        <dbReference type="ARBA" id="ARBA00022454"/>
    </source>
</evidence>
<feature type="compositionally biased region" description="Polar residues" evidence="8">
    <location>
        <begin position="709"/>
        <end position="721"/>
    </location>
</feature>
<evidence type="ECO:0000313" key="10">
    <source>
        <dbReference type="EMBL" id="KAH9361216.1"/>
    </source>
</evidence>
<dbReference type="PANTHER" id="PTHR14418:SF5">
    <property type="entry name" value="CONDENSIN COMPLEX SUBUNIT 3"/>
    <property type="match status" value="1"/>
</dbReference>
<sequence length="782" mass="87806">MFEPLVQTPNSRAQNECDVYENAVRCLETVFQDWHNAFERGLEVARKLFADTPFAESVEELVKYFQVILPDTESSEYAEHLVDFLARFFDSAVMPEKTARQLVQFARGACRTKKNEVPSGGNRLPENKLVKHILLLVLDWSENGSKVVCERCCMFVEKLMSYFNAELIGDGLIEEIERERCKGSVAASAVSAAWPLALCRAFSNPTTRNARSLQKYLLHLASDPCPEVRAADLRCLVPSTVTLSAILNWARDTKEAVRKLTFERIAAAVPMKCMRVKPRIQILDWGLDDKSQGVRQVVTDRLIPAWFEFNNDKVTSLVRMLDVEKSERVVEALLKALFEKYDIDMFLKDIKQNLLDQDQLISEDKLTALVEEDYQQASVDVLVSKVKQQLNIHREKLENYIEQEDYEKAQETELKIGELENELGRLKADAEIVDVEPRRDNVISLKCLTLLAEVMEATPLAPINPFLQTCVEDLVLSGIIQPVFAVRKQADVFAGAEEDDESPLPSKKASELLVEYLTKSADEEDEKIRAVAAEHQVSPGGACLSRDLMPGSKNTFCFEEVFISTLEAVLNAPPSSPLAQLNRNTILNFLTQVTLLRAPGNPHKYASDDDFNEPTPHDRLAELFCREVLKDPQSNNALYFAKALTLLKLTHRCTVSELLSAVQMMEASVRAHQTLVQVKRFKDKLMALVSAEPSGGTGSPGSSGVIVESATSPESSMQWHSSVKKRRVVNREQGSSPRHSSLGRHARAAAKLRTVVSVQLQLVVCCRVVRFRLGLKYLLFCC</sequence>
<dbReference type="InterPro" id="IPR016024">
    <property type="entry name" value="ARM-type_fold"/>
</dbReference>
<keyword evidence="5" id="KW-0226">DNA condensation</keyword>
<dbReference type="GO" id="GO:0000796">
    <property type="term" value="C:condensin complex"/>
    <property type="evidence" value="ECO:0007669"/>
    <property type="project" value="InterPro"/>
</dbReference>
<dbReference type="InterPro" id="IPR027165">
    <property type="entry name" value="CND3"/>
</dbReference>
<evidence type="ECO:0000256" key="1">
    <source>
        <dbReference type="ARBA" id="ARBA00004286"/>
    </source>
</evidence>
<evidence type="ECO:0000313" key="11">
    <source>
        <dbReference type="Proteomes" id="UP000821853"/>
    </source>
</evidence>
<keyword evidence="6" id="KW-0131">Cell cycle</keyword>
<evidence type="ECO:0000256" key="4">
    <source>
        <dbReference type="ARBA" id="ARBA00022776"/>
    </source>
</evidence>
<proteinExistence type="predicted"/>
<keyword evidence="7" id="KW-0175">Coiled coil</keyword>
<dbReference type="GO" id="GO:0005737">
    <property type="term" value="C:cytoplasm"/>
    <property type="evidence" value="ECO:0007669"/>
    <property type="project" value="TreeGrafter"/>
</dbReference>
<dbReference type="Pfam" id="PF12719">
    <property type="entry name" value="Cnd3"/>
    <property type="match status" value="1"/>
</dbReference>
<comment type="subcellular location">
    <subcellularLocation>
        <location evidence="1">Chromosome</location>
    </subcellularLocation>
</comment>
<keyword evidence="3" id="KW-0132">Cell division</keyword>
<feature type="coiled-coil region" evidence="7">
    <location>
        <begin position="383"/>
        <end position="436"/>
    </location>
</feature>
<keyword evidence="4" id="KW-0498">Mitosis</keyword>